<dbReference type="InterPro" id="IPR000182">
    <property type="entry name" value="GNAT_dom"/>
</dbReference>
<keyword evidence="2" id="KW-0808">Transferase</keyword>
<dbReference type="Gene3D" id="3.40.630.30">
    <property type="match status" value="1"/>
</dbReference>
<sequence length="152" mass="17668">MLDPVREGHEDQAFQYEVYASTRLEEMEMMGWNDAQQDAFLQMQFMMQQRSYAARYPNESYQIILYGGVKVGHLLVAREDTAIRLVDVAILPHFRNNGIGTLVINNLLQEALATGRSTMLHVMRSNRAIRLYERLGFLKTAENEIYIEMTFQ</sequence>
<dbReference type="CDD" id="cd04301">
    <property type="entry name" value="NAT_SF"/>
    <property type="match status" value="1"/>
</dbReference>
<evidence type="ECO:0000259" key="1">
    <source>
        <dbReference type="PROSITE" id="PS51186"/>
    </source>
</evidence>
<dbReference type="Pfam" id="PF00583">
    <property type="entry name" value="Acetyltransf_1"/>
    <property type="match status" value="1"/>
</dbReference>
<feature type="domain" description="N-acetyltransferase" evidence="1">
    <location>
        <begin position="19"/>
        <end position="152"/>
    </location>
</feature>
<dbReference type="InterPro" id="IPR016181">
    <property type="entry name" value="Acyl_CoA_acyltransferase"/>
</dbReference>
<dbReference type="PROSITE" id="PS51186">
    <property type="entry name" value="GNAT"/>
    <property type="match status" value="1"/>
</dbReference>
<dbReference type="EMBL" id="QXQB01000003">
    <property type="protein sequence ID" value="RJX39230.1"/>
    <property type="molecule type" value="Genomic_DNA"/>
</dbReference>
<organism evidence="2 3">
    <name type="scientific">Paenibacillus pinisoli</name>
    <dbReference type="NCBI Taxonomy" id="1276110"/>
    <lineage>
        <taxon>Bacteria</taxon>
        <taxon>Bacillati</taxon>
        <taxon>Bacillota</taxon>
        <taxon>Bacilli</taxon>
        <taxon>Bacillales</taxon>
        <taxon>Paenibacillaceae</taxon>
        <taxon>Paenibacillus</taxon>
    </lineage>
</organism>
<gene>
    <name evidence="2" type="ORF">D3P09_14375</name>
</gene>
<evidence type="ECO:0000313" key="3">
    <source>
        <dbReference type="Proteomes" id="UP000267798"/>
    </source>
</evidence>
<dbReference type="OrthoDB" id="794462at2"/>
<evidence type="ECO:0000313" key="2">
    <source>
        <dbReference type="EMBL" id="RJX39230.1"/>
    </source>
</evidence>
<comment type="caution">
    <text evidence="2">The sequence shown here is derived from an EMBL/GenBank/DDBJ whole genome shotgun (WGS) entry which is preliminary data.</text>
</comment>
<keyword evidence="3" id="KW-1185">Reference proteome</keyword>
<dbReference type="GO" id="GO:0016747">
    <property type="term" value="F:acyltransferase activity, transferring groups other than amino-acyl groups"/>
    <property type="evidence" value="ECO:0007669"/>
    <property type="project" value="InterPro"/>
</dbReference>
<dbReference type="SUPFAM" id="SSF55729">
    <property type="entry name" value="Acyl-CoA N-acyltransferases (Nat)"/>
    <property type="match status" value="1"/>
</dbReference>
<dbReference type="AlphaFoldDB" id="A0A3A6PG84"/>
<dbReference type="Proteomes" id="UP000267798">
    <property type="component" value="Unassembled WGS sequence"/>
</dbReference>
<reference evidence="2 3" key="1">
    <citation type="submission" date="2018-09" db="EMBL/GenBank/DDBJ databases">
        <title>Paenibacillus aracenensis nov. sp. isolated from a cave in southern Spain.</title>
        <authorList>
            <person name="Jurado V."/>
            <person name="Gutierrez-Patricio S."/>
            <person name="Gonzalez-Pimentel J.L."/>
            <person name="Miller A.Z."/>
            <person name="Laiz L."/>
            <person name="Saiz-Jimenez C."/>
        </authorList>
    </citation>
    <scope>NUCLEOTIDE SEQUENCE [LARGE SCALE GENOMIC DNA]</scope>
    <source>
        <strain evidence="2 3">JCM 19203</strain>
    </source>
</reference>
<proteinExistence type="predicted"/>
<name>A0A3A6PG84_9BACL</name>
<protein>
    <submittedName>
        <fullName evidence="2">GNAT family N-acetyltransferase</fullName>
    </submittedName>
</protein>
<accession>A0A3A6PG84</accession>